<dbReference type="EMBL" id="BCTB01000026">
    <property type="protein sequence ID" value="GAT15912.1"/>
    <property type="molecule type" value="Genomic_DNA"/>
</dbReference>
<comment type="caution">
    <text evidence="2">The sequence shown here is derived from an EMBL/GenBank/DDBJ whole genome shotgun (WGS) entry which is preliminary data.</text>
</comment>
<dbReference type="Proteomes" id="UP000069654">
    <property type="component" value="Unassembled WGS sequence"/>
</dbReference>
<dbReference type="AlphaFoldDB" id="A0A100XG44"/>
<name>A0A100XG44_MYCTH</name>
<gene>
    <name evidence="2" type="ORF">RMCT_2881</name>
</gene>
<evidence type="ECO:0000256" key="1">
    <source>
        <dbReference type="SAM" id="MobiDB-lite"/>
    </source>
</evidence>
<proteinExistence type="predicted"/>
<accession>A0A100XG44</accession>
<reference evidence="3" key="2">
    <citation type="submission" date="2016-02" db="EMBL/GenBank/DDBJ databases">
        <title>Draft genome sequence of five rapidly growing Mycobacterium species.</title>
        <authorList>
            <person name="Katahira K."/>
            <person name="Gotou Y."/>
            <person name="Iida K."/>
            <person name="Ogura Y."/>
            <person name="Hayashi T."/>
        </authorList>
    </citation>
    <scope>NUCLEOTIDE SEQUENCE [LARGE SCALE GENOMIC DNA]</scope>
    <source>
        <strain evidence="3">JCM6362</strain>
    </source>
</reference>
<protein>
    <submittedName>
        <fullName evidence="2">Protein EssC</fullName>
    </submittedName>
</protein>
<sequence length="67" mass="6635">PAASATPPTPPAGYDSTAPANSGPQPGLAADCPLKVEEPLCGPPAPRPRPKQCALSARTPPPEPTGL</sequence>
<feature type="region of interest" description="Disordered" evidence="1">
    <location>
        <begin position="1"/>
        <end position="67"/>
    </location>
</feature>
<evidence type="ECO:0000313" key="3">
    <source>
        <dbReference type="Proteomes" id="UP000069654"/>
    </source>
</evidence>
<evidence type="ECO:0000313" key="2">
    <source>
        <dbReference type="EMBL" id="GAT15912.1"/>
    </source>
</evidence>
<organism evidence="2 3">
    <name type="scientific">Mycolicibacterium thermoresistibile</name>
    <name type="common">Mycobacterium thermoresistibile</name>
    <dbReference type="NCBI Taxonomy" id="1797"/>
    <lineage>
        <taxon>Bacteria</taxon>
        <taxon>Bacillati</taxon>
        <taxon>Actinomycetota</taxon>
        <taxon>Actinomycetes</taxon>
        <taxon>Mycobacteriales</taxon>
        <taxon>Mycobacteriaceae</taxon>
        <taxon>Mycolicibacterium</taxon>
    </lineage>
</organism>
<feature type="non-terminal residue" evidence="2">
    <location>
        <position position="1"/>
    </location>
</feature>
<feature type="non-terminal residue" evidence="2">
    <location>
        <position position="67"/>
    </location>
</feature>
<reference evidence="2 3" key="1">
    <citation type="journal article" date="2016" name="Genome Announc.">
        <title>Draft Genome Sequences of Five Rapidly Growing Mycobacterium Species, M. thermoresistibile, M. fortuitum subsp. acetamidolyticum, M. canariasense, M. brisbanense, and M. novocastrense.</title>
        <authorList>
            <person name="Katahira K."/>
            <person name="Ogura Y."/>
            <person name="Gotoh Y."/>
            <person name="Hayashi T."/>
        </authorList>
    </citation>
    <scope>NUCLEOTIDE SEQUENCE [LARGE SCALE GENOMIC DNA]</scope>
    <source>
        <strain evidence="2 3">JCM6362</strain>
    </source>
</reference>